<gene>
    <name evidence="3" type="ORF">GCM10022280_16990</name>
</gene>
<dbReference type="Gene3D" id="3.40.50.150">
    <property type="entry name" value="Vaccinia Virus protein VP39"/>
    <property type="match status" value="1"/>
</dbReference>
<keyword evidence="1" id="KW-0489">Methyltransferase</keyword>
<keyword evidence="2" id="KW-0808">Transferase</keyword>
<dbReference type="EMBL" id="BAABBQ010000001">
    <property type="protein sequence ID" value="GAA4018161.1"/>
    <property type="molecule type" value="Genomic_DNA"/>
</dbReference>
<name>A0ABP7SZ84_9SPHN</name>
<dbReference type="InterPro" id="IPR029063">
    <property type="entry name" value="SAM-dependent_MTases_sf"/>
</dbReference>
<evidence type="ECO:0008006" key="5">
    <source>
        <dbReference type="Google" id="ProtNLM"/>
    </source>
</evidence>
<protein>
    <recommendedName>
        <fullName evidence="5">Methyltransferase</fullName>
    </recommendedName>
</protein>
<dbReference type="RefSeq" id="WP_344706982.1">
    <property type="nucleotide sequence ID" value="NZ_BAABBQ010000001.1"/>
</dbReference>
<evidence type="ECO:0000256" key="2">
    <source>
        <dbReference type="ARBA" id="ARBA00022679"/>
    </source>
</evidence>
<accession>A0ABP7SZ84</accession>
<evidence type="ECO:0000313" key="4">
    <source>
        <dbReference type="Proteomes" id="UP001500235"/>
    </source>
</evidence>
<proteinExistence type="predicted"/>
<dbReference type="PANTHER" id="PTHR13090">
    <property type="entry name" value="ARGININE-HYDROXYLASE NDUFAF5, MITOCHONDRIAL"/>
    <property type="match status" value="1"/>
</dbReference>
<evidence type="ECO:0000313" key="3">
    <source>
        <dbReference type="EMBL" id="GAA4018161.1"/>
    </source>
</evidence>
<keyword evidence="4" id="KW-1185">Reference proteome</keyword>
<sequence>MADPLFDDEARALRRRRAQARDGSPFLAERIVEEMVERLMPVRRNFRQALVTGCPTGLRPRLADVAEKVRFADQFDALAAEEEQGLDLLLTVGELDVLDELPLLLRIAWSRLAPSGLFAGAIVGGNSLPALRAALHAADRAVGGFAPRTHPRIEASAFAGLLGAAGFVDPVVDIDRVRLSYGSMSRLVADLRDHAATNILRSRPRQSMSRSAVAAAEQAFAARAEGGATEERIELIHFAAWIPASKQP</sequence>
<reference evidence="4" key="1">
    <citation type="journal article" date="2019" name="Int. J. Syst. Evol. Microbiol.">
        <title>The Global Catalogue of Microorganisms (GCM) 10K type strain sequencing project: providing services to taxonomists for standard genome sequencing and annotation.</title>
        <authorList>
            <consortium name="The Broad Institute Genomics Platform"/>
            <consortium name="The Broad Institute Genome Sequencing Center for Infectious Disease"/>
            <person name="Wu L."/>
            <person name="Ma J."/>
        </authorList>
    </citation>
    <scope>NUCLEOTIDE SEQUENCE [LARGE SCALE GENOMIC DNA]</scope>
    <source>
        <strain evidence="4">JCM 17563</strain>
    </source>
</reference>
<dbReference type="SUPFAM" id="SSF53335">
    <property type="entry name" value="S-adenosyl-L-methionine-dependent methyltransferases"/>
    <property type="match status" value="1"/>
</dbReference>
<evidence type="ECO:0000256" key="1">
    <source>
        <dbReference type="ARBA" id="ARBA00022603"/>
    </source>
</evidence>
<dbReference type="Proteomes" id="UP001500235">
    <property type="component" value="Unassembled WGS sequence"/>
</dbReference>
<comment type="caution">
    <text evidence="3">The sequence shown here is derived from an EMBL/GenBank/DDBJ whole genome shotgun (WGS) entry which is preliminary data.</text>
</comment>
<organism evidence="3 4">
    <name type="scientific">Sphingomonas swuensis</name>
    <dbReference type="NCBI Taxonomy" id="977800"/>
    <lineage>
        <taxon>Bacteria</taxon>
        <taxon>Pseudomonadati</taxon>
        <taxon>Pseudomonadota</taxon>
        <taxon>Alphaproteobacteria</taxon>
        <taxon>Sphingomonadales</taxon>
        <taxon>Sphingomonadaceae</taxon>
        <taxon>Sphingomonas</taxon>
    </lineage>
</organism>
<dbReference type="InterPro" id="IPR050602">
    <property type="entry name" value="Malonyl-ACP_OMT"/>
</dbReference>
<dbReference type="PANTHER" id="PTHR13090:SF1">
    <property type="entry name" value="ARGININE-HYDROXYLASE NDUFAF5, MITOCHONDRIAL"/>
    <property type="match status" value="1"/>
</dbReference>